<name>A0A9W6P136_9PSEU</name>
<protein>
    <submittedName>
        <fullName evidence="2">Uncharacterized protein</fullName>
    </submittedName>
</protein>
<keyword evidence="1" id="KW-0472">Membrane</keyword>
<proteinExistence type="predicted"/>
<dbReference type="RefSeq" id="WP_037047614.1">
    <property type="nucleotide sequence ID" value="NZ_BSFQ01000058.1"/>
</dbReference>
<sequence>MPSPRVTTGILGGMTAAAPPRRIRHRALAIVVLVVALLAAVAVADPFHLLLAPWYAGVLVGLGTVLLTVWAALQARRTGWRLAIATAGVLIVTVWAVLSWASIVFSPGLATIREVPGPPGSRVRLALVETRTFAAEGPAYSVRVRAGGGPFLQDSPVWVGLSEGVPPAELRFVDDRTVEVVPARGCGYRSTVDPVTLAVDPVHRPLRLDGC</sequence>
<evidence type="ECO:0000256" key="1">
    <source>
        <dbReference type="SAM" id="Phobius"/>
    </source>
</evidence>
<accession>A0A9W6P136</accession>
<dbReference type="Proteomes" id="UP001143463">
    <property type="component" value="Unassembled WGS sequence"/>
</dbReference>
<evidence type="ECO:0000313" key="2">
    <source>
        <dbReference type="EMBL" id="GLL15871.1"/>
    </source>
</evidence>
<feature type="transmembrane region" description="Helical" evidence="1">
    <location>
        <begin position="54"/>
        <end position="73"/>
    </location>
</feature>
<feature type="transmembrane region" description="Helical" evidence="1">
    <location>
        <begin position="80"/>
        <end position="103"/>
    </location>
</feature>
<reference evidence="2" key="2">
    <citation type="submission" date="2023-01" db="EMBL/GenBank/DDBJ databases">
        <authorList>
            <person name="Sun Q."/>
            <person name="Evtushenko L."/>
        </authorList>
    </citation>
    <scope>NUCLEOTIDE SEQUENCE</scope>
    <source>
        <strain evidence="2">VKM Ac-1069</strain>
    </source>
</reference>
<organism evidence="2 3">
    <name type="scientific">Pseudonocardia halophobica</name>
    <dbReference type="NCBI Taxonomy" id="29401"/>
    <lineage>
        <taxon>Bacteria</taxon>
        <taxon>Bacillati</taxon>
        <taxon>Actinomycetota</taxon>
        <taxon>Actinomycetes</taxon>
        <taxon>Pseudonocardiales</taxon>
        <taxon>Pseudonocardiaceae</taxon>
        <taxon>Pseudonocardia</taxon>
    </lineage>
</organism>
<keyword evidence="1" id="KW-0812">Transmembrane</keyword>
<dbReference type="EMBL" id="BSFQ01000058">
    <property type="protein sequence ID" value="GLL15871.1"/>
    <property type="molecule type" value="Genomic_DNA"/>
</dbReference>
<reference evidence="2" key="1">
    <citation type="journal article" date="2014" name="Int. J. Syst. Evol. Microbiol.">
        <title>Complete genome sequence of Corynebacterium casei LMG S-19264T (=DSM 44701T), isolated from a smear-ripened cheese.</title>
        <authorList>
            <consortium name="US DOE Joint Genome Institute (JGI-PGF)"/>
            <person name="Walter F."/>
            <person name="Albersmeier A."/>
            <person name="Kalinowski J."/>
            <person name="Ruckert C."/>
        </authorList>
    </citation>
    <scope>NUCLEOTIDE SEQUENCE</scope>
    <source>
        <strain evidence="2">VKM Ac-1069</strain>
    </source>
</reference>
<evidence type="ECO:0000313" key="3">
    <source>
        <dbReference type="Proteomes" id="UP001143463"/>
    </source>
</evidence>
<keyword evidence="1" id="KW-1133">Transmembrane helix</keyword>
<comment type="caution">
    <text evidence="2">The sequence shown here is derived from an EMBL/GenBank/DDBJ whole genome shotgun (WGS) entry which is preliminary data.</text>
</comment>
<keyword evidence="3" id="KW-1185">Reference proteome</keyword>
<gene>
    <name evidence="2" type="ORF">GCM10017577_70250</name>
</gene>
<dbReference type="AlphaFoldDB" id="A0A9W6P136"/>